<keyword evidence="1" id="KW-1133">Transmembrane helix</keyword>
<evidence type="ECO:0000313" key="3">
    <source>
        <dbReference type="Proteomes" id="UP000293380"/>
    </source>
</evidence>
<dbReference type="AlphaFoldDB" id="A0A4Q9EJ63"/>
<keyword evidence="1" id="KW-0472">Membrane</keyword>
<comment type="caution">
    <text evidence="2">The sequence shown here is derived from an EMBL/GenBank/DDBJ whole genome shotgun (WGS) entry which is preliminary data.</text>
</comment>
<evidence type="ECO:0000256" key="1">
    <source>
        <dbReference type="SAM" id="Phobius"/>
    </source>
</evidence>
<evidence type="ECO:0000313" key="2">
    <source>
        <dbReference type="EMBL" id="TBM22670.1"/>
    </source>
</evidence>
<dbReference type="Proteomes" id="UP000293380">
    <property type="component" value="Unassembled WGS sequence"/>
</dbReference>
<dbReference type="Pfam" id="PF06097">
    <property type="entry name" value="DUF945"/>
    <property type="match status" value="1"/>
</dbReference>
<name>A0A4Q9EJ63_9GAMM</name>
<sequence>MGCLPAAAHSRLKEELNMKKSAVAVAVIVVLGAAWTGASWYTGKLIEQRMTTEVENVNSQINNYFPKAGLKLSYEDYNRHLFSTDVRYILQNDPSFKGEPSLKAGEQIVLKETITHGPFPTAQLKKFNFVPSMASVHTELENTPAVKALFDATKGKSLIDADTRIAYNGDTQSKITLISVDYAKDKISVKFDGAVINADVAKDLSSLKFDMNSDNVAISAPNEMNQQEQITLQGFTIESDSHRGKFDLNIGSQKMNAKHLSVSVDGKESAVLDGFKLDANMGEDDKNLNGVLNYTLDALKISGKDFGQGALTLKFSGVDGKGLKTFASQYNDFINRQLAQGDDLDPDVYQQELAALVEKNMPALLAGNPTLNVQPLSWKTSQGESQFSLDLNLVNPQPQAETTDEPLMLQSIKKLDAKLAISMPMATQLASQAAELEGYNAEDAKRLAGQQIQGISAMGQMFKLTTQKDNMISSSFSYANGQVDLNGTKMPLAQFVGLFGILGGMQDQSEAPAGN</sequence>
<feature type="transmembrane region" description="Helical" evidence="1">
    <location>
        <begin position="21"/>
        <end position="41"/>
    </location>
</feature>
<dbReference type="EMBL" id="SITD01000064">
    <property type="protein sequence ID" value="TBM22670.1"/>
    <property type="molecule type" value="Genomic_DNA"/>
</dbReference>
<dbReference type="InterPro" id="IPR010352">
    <property type="entry name" value="DUF945"/>
</dbReference>
<proteinExistence type="predicted"/>
<reference evidence="2 3" key="1">
    <citation type="submission" date="2019-02" db="EMBL/GenBank/DDBJ databases">
        <title>Comparative genomic analysis of the Hafnia genus genomes.</title>
        <authorList>
            <person name="Zhiqiu Y."/>
            <person name="Chao Y."/>
            <person name="Yuhui D."/>
            <person name="Di H."/>
            <person name="Bin L."/>
        </authorList>
    </citation>
    <scope>NUCLEOTIDE SEQUENCE [LARGE SCALE GENOMIC DNA]</scope>
    <source>
        <strain evidence="2 3">PCM_1194</strain>
    </source>
</reference>
<protein>
    <submittedName>
        <fullName evidence="2">DUF945 domain-containing protein</fullName>
    </submittedName>
</protein>
<accession>A0A4Q9EJ63</accession>
<keyword evidence="1" id="KW-0812">Transmembrane</keyword>
<organism evidence="2 3">
    <name type="scientific">Hafnia paralvei</name>
    <dbReference type="NCBI Taxonomy" id="546367"/>
    <lineage>
        <taxon>Bacteria</taxon>
        <taxon>Pseudomonadati</taxon>
        <taxon>Pseudomonadota</taxon>
        <taxon>Gammaproteobacteria</taxon>
        <taxon>Enterobacterales</taxon>
        <taxon>Hafniaceae</taxon>
        <taxon>Hafnia</taxon>
    </lineage>
</organism>
<gene>
    <name evidence="2" type="ORF">EYY89_16155</name>
</gene>